<sequence>MLYGNLHDLAYYYTIVEVGTPPQSQEVVVDTGSSNLVLASAECRHCGHHGMKPFNTTLSRTMSYINGSSASCAALGGAAGQQGAIKDACVFVEEYEEQSAIRGFYATDYLAFKADAEPNATYIVPQFGCTISETKLIYQQRANGVLGLGPVTVPTDDDGGSNETTMLNSDESQQTMEYNAIVNSRYANFVDDFLHQNFAKERHRFELCLSEDGGSLIFGRLEENASANEYGNLTNVHKVKEKSLLWMPLMRHGGYSIEVNAVRFCGNIVRPTNKRFILDSGSTNSSLEQPIYSVIHEYYKSLCNSMNRNAEVAHNQTRRRLHIRSRILRGFLKRRLRLKSTDTQDHNVNSDSIRTPAIADGDTNMHLGDNGGNVYDVGERQGNLLDNQRNVESKISPKCRCVIQKKHGYLCFSDISHMPSVHLIIEGYVLLSLINIYIITPQIWYKIYS</sequence>
<dbReference type="GO" id="GO:0004190">
    <property type="term" value="F:aspartic-type endopeptidase activity"/>
    <property type="evidence" value="ECO:0007669"/>
    <property type="project" value="UniProtKB-KW"/>
</dbReference>
<evidence type="ECO:0000256" key="10">
    <source>
        <dbReference type="SAM" id="MobiDB-lite"/>
    </source>
</evidence>
<dbReference type="RefSeq" id="XP_028865787.1">
    <property type="nucleotide sequence ID" value="XM_029009954.1"/>
</dbReference>
<evidence type="ECO:0000256" key="2">
    <source>
        <dbReference type="ARBA" id="ARBA00022670"/>
    </source>
</evidence>
<feature type="active site" evidence="7">
    <location>
        <position position="279"/>
    </location>
</feature>
<dbReference type="PRINTS" id="PR00792">
    <property type="entry name" value="PEPSIN"/>
</dbReference>
<dbReference type="InterPro" id="IPR033121">
    <property type="entry name" value="PEPTIDASE_A1"/>
</dbReference>
<keyword evidence="5 9" id="KW-0378">Hydrolase</keyword>
<feature type="domain" description="Peptidase A1" evidence="11">
    <location>
        <begin position="12"/>
        <end position="449"/>
    </location>
</feature>
<evidence type="ECO:0000313" key="13">
    <source>
        <dbReference type="Proteomes" id="UP000236319"/>
    </source>
</evidence>
<evidence type="ECO:0000256" key="6">
    <source>
        <dbReference type="ARBA" id="ARBA00023145"/>
    </source>
</evidence>
<organism evidence="12 13">
    <name type="scientific">Babesia ovata</name>
    <dbReference type="NCBI Taxonomy" id="189622"/>
    <lineage>
        <taxon>Eukaryota</taxon>
        <taxon>Sar</taxon>
        <taxon>Alveolata</taxon>
        <taxon>Apicomplexa</taxon>
        <taxon>Aconoidasida</taxon>
        <taxon>Piroplasmida</taxon>
        <taxon>Babesiidae</taxon>
        <taxon>Babesia</taxon>
    </lineage>
</organism>
<comment type="caution">
    <text evidence="12">The sequence shown here is derived from an EMBL/GenBank/DDBJ whole genome shotgun (WGS) entry which is preliminary data.</text>
</comment>
<dbReference type="GO" id="GO:0006508">
    <property type="term" value="P:proteolysis"/>
    <property type="evidence" value="ECO:0007669"/>
    <property type="project" value="UniProtKB-KW"/>
</dbReference>
<keyword evidence="13" id="KW-1185">Reference proteome</keyword>
<dbReference type="InterPro" id="IPR021109">
    <property type="entry name" value="Peptidase_aspartic_dom_sf"/>
</dbReference>
<dbReference type="PANTHER" id="PTHR47965:SF12">
    <property type="entry name" value="ASPARTIC PROTEINASE 3-RELATED"/>
    <property type="match status" value="1"/>
</dbReference>
<dbReference type="Gene3D" id="2.40.70.10">
    <property type="entry name" value="Acid Proteases"/>
    <property type="match status" value="2"/>
</dbReference>
<dbReference type="InterPro" id="IPR001969">
    <property type="entry name" value="Aspartic_peptidase_AS"/>
</dbReference>
<evidence type="ECO:0000259" key="11">
    <source>
        <dbReference type="PROSITE" id="PS51767"/>
    </source>
</evidence>
<dbReference type="VEuPathDB" id="PiroplasmaDB:BOVATA_010370"/>
<feature type="active site" evidence="7">
    <location>
        <position position="30"/>
    </location>
</feature>
<dbReference type="Proteomes" id="UP000236319">
    <property type="component" value="Unassembled WGS sequence"/>
</dbReference>
<keyword evidence="4 9" id="KW-0064">Aspartyl protease</keyword>
<dbReference type="GeneID" id="39873314"/>
<name>A0A2H6K971_9APIC</name>
<evidence type="ECO:0000313" key="12">
    <source>
        <dbReference type="EMBL" id="GBE59544.1"/>
    </source>
</evidence>
<evidence type="ECO:0000256" key="9">
    <source>
        <dbReference type="RuleBase" id="RU000454"/>
    </source>
</evidence>
<evidence type="ECO:0000256" key="4">
    <source>
        <dbReference type="ARBA" id="ARBA00022750"/>
    </source>
</evidence>
<comment type="similarity">
    <text evidence="1 9">Belongs to the peptidase A1 family.</text>
</comment>
<evidence type="ECO:0000256" key="3">
    <source>
        <dbReference type="ARBA" id="ARBA00022729"/>
    </source>
</evidence>
<evidence type="ECO:0000256" key="8">
    <source>
        <dbReference type="PIRSR" id="PIRSR601461-2"/>
    </source>
</evidence>
<dbReference type="AlphaFoldDB" id="A0A2H6K971"/>
<dbReference type="PANTHER" id="PTHR47965">
    <property type="entry name" value="ASPARTYL PROTEASE-RELATED"/>
    <property type="match status" value="1"/>
</dbReference>
<feature type="disulfide bond" evidence="8">
    <location>
        <begin position="43"/>
        <end position="89"/>
    </location>
</feature>
<evidence type="ECO:0000256" key="5">
    <source>
        <dbReference type="ARBA" id="ARBA00022801"/>
    </source>
</evidence>
<gene>
    <name evidence="12" type="ORF">BOVATA_010370</name>
</gene>
<dbReference type="OrthoDB" id="2747330at2759"/>
<dbReference type="InterPro" id="IPR001461">
    <property type="entry name" value="Aspartic_peptidase_A1"/>
</dbReference>
<dbReference type="PROSITE" id="PS51767">
    <property type="entry name" value="PEPTIDASE_A1"/>
    <property type="match status" value="1"/>
</dbReference>
<keyword evidence="6" id="KW-0865">Zymogen</keyword>
<dbReference type="EMBL" id="BDSA01000001">
    <property type="protein sequence ID" value="GBE59544.1"/>
    <property type="molecule type" value="Genomic_DNA"/>
</dbReference>
<reference evidence="12 13" key="1">
    <citation type="journal article" date="2017" name="BMC Genomics">
        <title>Whole-genome assembly of Babesia ovata and comparative genomics between closely related pathogens.</title>
        <authorList>
            <person name="Yamagishi J."/>
            <person name="Asada M."/>
            <person name="Hakimi H."/>
            <person name="Tanaka T.Q."/>
            <person name="Sugimoto C."/>
            <person name="Kawazu S."/>
        </authorList>
    </citation>
    <scope>NUCLEOTIDE SEQUENCE [LARGE SCALE GENOMIC DNA]</scope>
    <source>
        <strain evidence="12 13">Miyake</strain>
    </source>
</reference>
<keyword evidence="2 9" id="KW-0645">Protease</keyword>
<evidence type="ECO:0000256" key="7">
    <source>
        <dbReference type="PIRSR" id="PIRSR601461-1"/>
    </source>
</evidence>
<protein>
    <submittedName>
        <fullName evidence="12">Aspartic protease PM5</fullName>
    </submittedName>
</protein>
<accession>A0A2H6K971</accession>
<feature type="region of interest" description="Disordered" evidence="10">
    <location>
        <begin position="343"/>
        <end position="362"/>
    </location>
</feature>
<proteinExistence type="inferred from homology"/>
<dbReference type="InterPro" id="IPR032861">
    <property type="entry name" value="TAXi_N"/>
</dbReference>
<evidence type="ECO:0000256" key="1">
    <source>
        <dbReference type="ARBA" id="ARBA00007447"/>
    </source>
</evidence>
<dbReference type="PROSITE" id="PS00141">
    <property type="entry name" value="ASP_PROTEASE"/>
    <property type="match status" value="1"/>
</dbReference>
<dbReference type="SUPFAM" id="SSF50630">
    <property type="entry name" value="Acid proteases"/>
    <property type="match status" value="1"/>
</dbReference>
<keyword evidence="3" id="KW-0732">Signal</keyword>
<dbReference type="Pfam" id="PF14543">
    <property type="entry name" value="TAXi_N"/>
    <property type="match status" value="1"/>
</dbReference>
<keyword evidence="8" id="KW-1015">Disulfide bond</keyword>